<evidence type="ECO:0000313" key="3">
    <source>
        <dbReference type="Proteomes" id="UP000075787"/>
    </source>
</evidence>
<evidence type="ECO:0000313" key="2">
    <source>
        <dbReference type="EMBL" id="KYO51171.1"/>
    </source>
</evidence>
<dbReference type="RefSeq" id="WP_062766763.1">
    <property type="nucleotide sequence ID" value="NZ_CP121045.1"/>
</dbReference>
<dbReference type="OrthoDB" id="453176at2"/>
<evidence type="ECO:0000256" key="1">
    <source>
        <dbReference type="SAM" id="Phobius"/>
    </source>
</evidence>
<dbReference type="EMBL" id="LPZR01000181">
    <property type="protein sequence ID" value="KYO51171.1"/>
    <property type="molecule type" value="Genomic_DNA"/>
</dbReference>
<proteinExistence type="predicted"/>
<dbReference type="AlphaFoldDB" id="A0A162KFR0"/>
<dbReference type="GeneID" id="97241249"/>
<dbReference type="SUPFAM" id="SSF53474">
    <property type="entry name" value="alpha/beta-Hydrolases"/>
    <property type="match status" value="1"/>
</dbReference>
<comment type="caution">
    <text evidence="2">The sequence shown here is derived from an EMBL/GenBank/DDBJ whole genome shotgun (WGS) entry which is preliminary data.</text>
</comment>
<keyword evidence="1" id="KW-1133">Transmembrane helix</keyword>
<accession>A0A162KFR0</accession>
<dbReference type="InterPro" id="IPR029058">
    <property type="entry name" value="AB_hydrolase_fold"/>
</dbReference>
<evidence type="ECO:0008006" key="4">
    <source>
        <dbReference type="Google" id="ProtNLM"/>
    </source>
</evidence>
<feature type="transmembrane region" description="Helical" evidence="1">
    <location>
        <begin position="110"/>
        <end position="135"/>
    </location>
</feature>
<gene>
    <name evidence="2" type="ORF">AUP44_09915</name>
</gene>
<name>A0A162KFR0_9PROT</name>
<sequence>MASWALILVPGYHRKPRNTLREVLVANLAMSETMPMTMTASDTDKATLAVTPSDTTGLPQTLDVYEASWSDLIPTPAEDQPIGRLFRGLSLLIYWLGYPRMWCAVFRYSFYIAVGYLASAAMLVLWLVSLITIVAQAVGGDISPTAATGNGSGAMVWVGQHVQAAAAWLVAQLPQSWAATLTILIPLLPVMAVADLAAFTRAYLRDAAADGITGLRARLRMRVQSSLARALATGSYDRVIIVGHSFGSLIVADLIAGWYRAADLEKISVVTVGSPGAVFAFRSRWLTDEIAAAVERRPGHGWSDIHADRDLLSAGLVPADSPAIEAGDVTRFVVDLPGGLMDRIDGTIHFTYFRDEQVLRTILGQGAAPGAPALPHTVGKPALPAPAV</sequence>
<dbReference type="Gene3D" id="3.40.50.1820">
    <property type="entry name" value="alpha/beta hydrolase"/>
    <property type="match status" value="1"/>
</dbReference>
<keyword evidence="1" id="KW-0472">Membrane</keyword>
<protein>
    <recommendedName>
        <fullName evidence="4">Fungal lipase-like domain-containing protein</fullName>
    </recommendedName>
</protein>
<organism evidence="2 3">
    <name type="scientific">Tistrella mobilis</name>
    <dbReference type="NCBI Taxonomy" id="171437"/>
    <lineage>
        <taxon>Bacteria</taxon>
        <taxon>Pseudomonadati</taxon>
        <taxon>Pseudomonadota</taxon>
        <taxon>Alphaproteobacteria</taxon>
        <taxon>Geminicoccales</taxon>
        <taxon>Geminicoccaceae</taxon>
        <taxon>Tistrella</taxon>
    </lineage>
</organism>
<keyword evidence="1" id="KW-0812">Transmembrane</keyword>
<feature type="transmembrane region" description="Helical" evidence="1">
    <location>
        <begin position="177"/>
        <end position="199"/>
    </location>
</feature>
<dbReference type="Proteomes" id="UP000075787">
    <property type="component" value="Unassembled WGS sequence"/>
</dbReference>
<reference evidence="2 3" key="1">
    <citation type="submission" date="2015-12" db="EMBL/GenBank/DDBJ databases">
        <title>Genome sequence of Tistrella mobilis MCCC 1A02139.</title>
        <authorList>
            <person name="Lu L."/>
            <person name="Lai Q."/>
            <person name="Shao Z."/>
            <person name="Qian P."/>
        </authorList>
    </citation>
    <scope>NUCLEOTIDE SEQUENCE [LARGE SCALE GENOMIC DNA]</scope>
    <source>
        <strain evidence="2 3">MCCC 1A02139</strain>
    </source>
</reference>